<keyword evidence="6" id="KW-0131">Cell cycle</keyword>
<evidence type="ECO:0000256" key="2">
    <source>
        <dbReference type="ARBA" id="ARBA00022499"/>
    </source>
</evidence>
<evidence type="ECO:0000256" key="1">
    <source>
        <dbReference type="ARBA" id="ARBA00004123"/>
    </source>
</evidence>
<keyword evidence="2" id="KW-1017">Isopeptide bond</keyword>
<feature type="non-terminal residue" evidence="9">
    <location>
        <position position="1"/>
    </location>
</feature>
<dbReference type="GO" id="GO:0007088">
    <property type="term" value="P:regulation of mitotic nuclear division"/>
    <property type="evidence" value="ECO:0007669"/>
    <property type="project" value="TreeGrafter"/>
</dbReference>
<comment type="caution">
    <text evidence="9">The sequence shown here is derived from an EMBL/GenBank/DDBJ whole genome shotgun (WGS) entry which is preliminary data.</text>
</comment>
<feature type="compositionally biased region" description="Basic and acidic residues" evidence="7">
    <location>
        <begin position="145"/>
        <end position="154"/>
    </location>
</feature>
<evidence type="ECO:0000256" key="7">
    <source>
        <dbReference type="SAM" id="MobiDB-lite"/>
    </source>
</evidence>
<feature type="non-terminal residue" evidence="9">
    <location>
        <position position="170"/>
    </location>
</feature>
<dbReference type="Pfam" id="PF15276">
    <property type="entry name" value="PP1_bind"/>
    <property type="match status" value="1"/>
</dbReference>
<reference evidence="9" key="1">
    <citation type="submission" date="2019-10" db="EMBL/GenBank/DDBJ databases">
        <title>Bird 10,000 Genomes (B10K) Project - Family phase.</title>
        <authorList>
            <person name="Zhang G."/>
        </authorList>
    </citation>
    <scope>NUCLEOTIDE SEQUENCE</scope>
    <source>
        <strain evidence="9">B10K-DU-002-10</strain>
        <tissue evidence="9">Muscle</tissue>
    </source>
</reference>
<keyword evidence="5" id="KW-0539">Nucleus</keyword>
<evidence type="ECO:0000313" key="9">
    <source>
        <dbReference type="EMBL" id="NWH88304.1"/>
    </source>
</evidence>
<dbReference type="GO" id="GO:0005694">
    <property type="term" value="C:chromosome"/>
    <property type="evidence" value="ECO:0007669"/>
    <property type="project" value="TreeGrafter"/>
</dbReference>
<evidence type="ECO:0000259" key="8">
    <source>
        <dbReference type="Pfam" id="PF15276"/>
    </source>
</evidence>
<keyword evidence="3" id="KW-0597">Phosphoprotein</keyword>
<dbReference type="EMBL" id="WEIU01009618">
    <property type="protein sequence ID" value="NWH88304.1"/>
    <property type="molecule type" value="Genomic_DNA"/>
</dbReference>
<name>A0A850Y4L8_AEGCA</name>
<protein>
    <submittedName>
        <fullName evidence="9">CDCA2 protein</fullName>
    </submittedName>
</protein>
<comment type="subcellular location">
    <subcellularLocation>
        <location evidence="1">Nucleus</location>
    </subcellularLocation>
</comment>
<sequence length="170" mass="17841">QEYSNSATARGGGEPAAVSNCVKAFETLETGTASSQSCKTPRKKKVTFGEVLSPEIFDQRLPANTPLRRGGSPGPPLPPAWGDEGVEPLPEFLEGSVAAEAPSPVGNAEVAEMDKPDMITTRSSKRKQGRAEPEAGLGSGASSPEQDKGTENPRRSKVQRQKNPSTAAPK</sequence>
<dbReference type="AlphaFoldDB" id="A0A850Y4L8"/>
<evidence type="ECO:0000313" key="10">
    <source>
        <dbReference type="Proteomes" id="UP000628412"/>
    </source>
</evidence>
<evidence type="ECO:0000256" key="5">
    <source>
        <dbReference type="ARBA" id="ARBA00023242"/>
    </source>
</evidence>
<feature type="region of interest" description="Disordered" evidence="7">
    <location>
        <begin position="57"/>
        <end position="170"/>
    </location>
</feature>
<proteinExistence type="predicted"/>
<dbReference type="PANTHER" id="PTHR21603">
    <property type="entry name" value="ANTIGEN KI-67-LIKE PROTEIN"/>
    <property type="match status" value="1"/>
</dbReference>
<feature type="compositionally biased region" description="Polar residues" evidence="7">
    <location>
        <begin position="161"/>
        <end position="170"/>
    </location>
</feature>
<evidence type="ECO:0000256" key="6">
    <source>
        <dbReference type="ARBA" id="ARBA00023306"/>
    </source>
</evidence>
<feature type="domain" description="PP1-binding" evidence="8">
    <location>
        <begin position="42"/>
        <end position="75"/>
    </location>
</feature>
<dbReference type="PANTHER" id="PTHR21603:SF16">
    <property type="entry name" value="CELL DIVISION CYCLE-ASSOCIATED PROTEIN 2"/>
    <property type="match status" value="1"/>
</dbReference>
<evidence type="ECO:0000256" key="4">
    <source>
        <dbReference type="ARBA" id="ARBA00022843"/>
    </source>
</evidence>
<evidence type="ECO:0000256" key="3">
    <source>
        <dbReference type="ARBA" id="ARBA00022553"/>
    </source>
</evidence>
<organism evidence="9 10">
    <name type="scientific">Aegithalos caudatus</name>
    <name type="common">Long-tailed tit</name>
    <name type="synonym">Acredula caudata</name>
    <dbReference type="NCBI Taxonomy" id="73327"/>
    <lineage>
        <taxon>Eukaryota</taxon>
        <taxon>Metazoa</taxon>
        <taxon>Chordata</taxon>
        <taxon>Craniata</taxon>
        <taxon>Vertebrata</taxon>
        <taxon>Euteleostomi</taxon>
        <taxon>Archelosauria</taxon>
        <taxon>Archosauria</taxon>
        <taxon>Dinosauria</taxon>
        <taxon>Saurischia</taxon>
        <taxon>Theropoda</taxon>
        <taxon>Coelurosauria</taxon>
        <taxon>Aves</taxon>
        <taxon>Neognathae</taxon>
        <taxon>Neoaves</taxon>
        <taxon>Telluraves</taxon>
        <taxon>Australaves</taxon>
        <taxon>Passeriformes</taxon>
        <taxon>Sylvioidea</taxon>
        <taxon>Aegithalidae</taxon>
        <taxon>Aegithalos</taxon>
    </lineage>
</organism>
<dbReference type="GO" id="GO:0005634">
    <property type="term" value="C:nucleus"/>
    <property type="evidence" value="ECO:0007669"/>
    <property type="project" value="UniProtKB-SubCell"/>
</dbReference>
<keyword evidence="4" id="KW-0832">Ubl conjugation</keyword>
<gene>
    <name evidence="9" type="primary">Cdca2_0</name>
    <name evidence="9" type="ORF">AEGCAU_R15168</name>
</gene>
<dbReference type="GO" id="GO:0051983">
    <property type="term" value="P:regulation of chromosome segregation"/>
    <property type="evidence" value="ECO:0007669"/>
    <property type="project" value="TreeGrafter"/>
</dbReference>
<dbReference type="Proteomes" id="UP000628412">
    <property type="component" value="Unassembled WGS sequence"/>
</dbReference>
<dbReference type="InterPro" id="IPR029334">
    <property type="entry name" value="PP1-bd"/>
</dbReference>
<keyword evidence="10" id="KW-1185">Reference proteome</keyword>
<accession>A0A850Y4L8</accession>